<comment type="caution">
    <text evidence="2">The sequence shown here is derived from an EMBL/GenBank/DDBJ whole genome shotgun (WGS) entry which is preliminary data.</text>
</comment>
<protein>
    <submittedName>
        <fullName evidence="2">Uncharacterized protein</fullName>
    </submittedName>
</protein>
<dbReference type="OrthoDB" id="10015020at2759"/>
<dbReference type="EMBL" id="CAJNOI010000002">
    <property type="protein sequence ID" value="CAF0725598.1"/>
    <property type="molecule type" value="Genomic_DNA"/>
</dbReference>
<keyword evidence="4" id="KW-1185">Reference proteome</keyword>
<feature type="compositionally biased region" description="Polar residues" evidence="1">
    <location>
        <begin position="251"/>
        <end position="262"/>
    </location>
</feature>
<name>A0A813MPP1_9BILA</name>
<dbReference type="Proteomes" id="UP000663832">
    <property type="component" value="Unassembled WGS sequence"/>
</dbReference>
<evidence type="ECO:0000256" key="1">
    <source>
        <dbReference type="SAM" id="MobiDB-lite"/>
    </source>
</evidence>
<evidence type="ECO:0000313" key="4">
    <source>
        <dbReference type="Proteomes" id="UP000663832"/>
    </source>
</evidence>
<dbReference type="AlphaFoldDB" id="A0A813MPP1"/>
<accession>A0A813MPP1</accession>
<evidence type="ECO:0000313" key="2">
    <source>
        <dbReference type="EMBL" id="CAF0725598.1"/>
    </source>
</evidence>
<evidence type="ECO:0000313" key="3">
    <source>
        <dbReference type="EMBL" id="CAF0909822.1"/>
    </source>
</evidence>
<feature type="compositionally biased region" description="Polar residues" evidence="1">
    <location>
        <begin position="273"/>
        <end position="286"/>
    </location>
</feature>
<gene>
    <name evidence="2" type="ORF">BJG266_LOCUS709</name>
    <name evidence="3" type="ORF">QVE165_LOCUS9941</name>
</gene>
<dbReference type="Proteomes" id="UP000663877">
    <property type="component" value="Unassembled WGS sequence"/>
</dbReference>
<reference evidence="2" key="1">
    <citation type="submission" date="2021-02" db="EMBL/GenBank/DDBJ databases">
        <authorList>
            <person name="Nowell W R."/>
        </authorList>
    </citation>
    <scope>NUCLEOTIDE SEQUENCE</scope>
</reference>
<evidence type="ECO:0000313" key="5">
    <source>
        <dbReference type="Proteomes" id="UP000663877"/>
    </source>
</evidence>
<organism evidence="2 5">
    <name type="scientific">Adineta steineri</name>
    <dbReference type="NCBI Taxonomy" id="433720"/>
    <lineage>
        <taxon>Eukaryota</taxon>
        <taxon>Metazoa</taxon>
        <taxon>Spiralia</taxon>
        <taxon>Gnathifera</taxon>
        <taxon>Rotifera</taxon>
        <taxon>Eurotatoria</taxon>
        <taxon>Bdelloidea</taxon>
        <taxon>Adinetida</taxon>
        <taxon>Adinetidae</taxon>
        <taxon>Adineta</taxon>
    </lineage>
</organism>
<feature type="region of interest" description="Disordered" evidence="1">
    <location>
        <begin position="215"/>
        <end position="292"/>
    </location>
</feature>
<sequence length="314" mass="35640">MNMHEIKGPTEDLQEQLNIATEEIQSLRQQLTYLLDLTKNAWHGDETAINHLTELIGIDAEIEQNALSKKKTVAPSSAKKKVTIAINDEILSTEARSTTNSTNHEHKQTNVQATARNTYLQPFLKQNHIDPIREQNYKKIFSNILRYRQNEIRNQPSIPNRIPSATVRPRATKHLYQSASPDHVVRHLGSSLGRTKPYFVFAGKEFFQQTTSTMPLHEKNGSHQSEQSDTSEDLEAVASSRAEPVIARPQTARSLPQSSILRSRNADYPGRISSATSNGSNTTVTPFSERDRRDAMRLQRQLNLPRQGWLNQHF</sequence>
<dbReference type="EMBL" id="CAJNOM010000046">
    <property type="protein sequence ID" value="CAF0909822.1"/>
    <property type="molecule type" value="Genomic_DNA"/>
</dbReference>
<proteinExistence type="predicted"/>